<keyword evidence="3" id="KW-0521">NADP</keyword>
<gene>
    <name evidence="13" type="primary">QDPR_0</name>
</gene>
<organism evidence="13">
    <name type="scientific">Melanaphis sacchari</name>
    <dbReference type="NCBI Taxonomy" id="742174"/>
    <lineage>
        <taxon>Eukaryota</taxon>
        <taxon>Metazoa</taxon>
        <taxon>Ecdysozoa</taxon>
        <taxon>Arthropoda</taxon>
        <taxon>Hexapoda</taxon>
        <taxon>Insecta</taxon>
        <taxon>Pterygota</taxon>
        <taxon>Neoptera</taxon>
        <taxon>Paraneoptera</taxon>
        <taxon>Hemiptera</taxon>
        <taxon>Sternorrhyncha</taxon>
        <taxon>Aphidomorpha</taxon>
        <taxon>Aphidoidea</taxon>
        <taxon>Aphididae</taxon>
        <taxon>Aphidini</taxon>
        <taxon>Melanaphis</taxon>
    </lineage>
</organism>
<evidence type="ECO:0000256" key="5">
    <source>
        <dbReference type="ARBA" id="ARBA00023007"/>
    </source>
</evidence>
<dbReference type="InterPro" id="IPR002347">
    <property type="entry name" value="SDR_fam"/>
</dbReference>
<comment type="subunit">
    <text evidence="2">Homodimer.</text>
</comment>
<dbReference type="InterPro" id="IPR036291">
    <property type="entry name" value="NAD(P)-bd_dom_sf"/>
</dbReference>
<evidence type="ECO:0000256" key="3">
    <source>
        <dbReference type="ARBA" id="ARBA00022857"/>
    </source>
</evidence>
<evidence type="ECO:0000256" key="8">
    <source>
        <dbReference type="ARBA" id="ARBA00039520"/>
    </source>
</evidence>
<sequence>MAAGKVLVYGGKGALGSTCISLLSSQKYWVGSIDLTKNENANANVIVERDATILEQESQILKELNSVLGSEKLDAVICVAGGWAGGSSSSNDFVKNTDLMLKQSVWSSVLASSIASKFLKPGGILVLTGAKAALDPTPGMIGYGLAKAAIHHLTKSLADENGGLPKGAQALSILPVTLDTPMNRKWMPKADTSTWTPLEFVAELFSKWIKNEERPPNGSLVQLNTKENKTTLDIE</sequence>
<evidence type="ECO:0000256" key="7">
    <source>
        <dbReference type="ARBA" id="ARBA00039153"/>
    </source>
</evidence>
<evidence type="ECO:0000256" key="1">
    <source>
        <dbReference type="ARBA" id="ARBA00006484"/>
    </source>
</evidence>
<dbReference type="PANTHER" id="PTHR15104">
    <property type="entry name" value="DIHYDROPTERIDINE REDUCTASE"/>
    <property type="match status" value="1"/>
</dbReference>
<dbReference type="Pfam" id="PF00106">
    <property type="entry name" value="adh_short"/>
    <property type="match status" value="1"/>
</dbReference>
<proteinExistence type="inferred from homology"/>
<name>A0A2H8TRC5_9HEMI</name>
<comment type="catalytic activity">
    <reaction evidence="11">
        <text>5,6,7,8-tetrahydropteridine + NADP(+) = 6,7-dihydropteridine + NADPH + H(+)</text>
        <dbReference type="Rhea" id="RHEA:17865"/>
        <dbReference type="ChEBI" id="CHEBI:15378"/>
        <dbReference type="ChEBI" id="CHEBI:28889"/>
        <dbReference type="ChEBI" id="CHEBI:30156"/>
        <dbReference type="ChEBI" id="CHEBI:57783"/>
        <dbReference type="ChEBI" id="CHEBI:58349"/>
        <dbReference type="EC" id="1.5.1.34"/>
    </reaction>
    <physiologicalReaction direction="right-to-left" evidence="11">
        <dbReference type="Rhea" id="RHEA:17867"/>
    </physiologicalReaction>
</comment>
<dbReference type="FunFam" id="3.40.50.720:FF:000157">
    <property type="entry name" value="Quinoid dihydropteridine reductase"/>
    <property type="match status" value="1"/>
</dbReference>
<comment type="function">
    <text evidence="6">Catalyzes the conversion of quinonoid dihydrobiopterin into tetrahydrobiopterin.</text>
</comment>
<dbReference type="GO" id="GO:0070404">
    <property type="term" value="F:NADH binding"/>
    <property type="evidence" value="ECO:0007669"/>
    <property type="project" value="TreeGrafter"/>
</dbReference>
<evidence type="ECO:0000256" key="10">
    <source>
        <dbReference type="ARBA" id="ARBA00042518"/>
    </source>
</evidence>
<evidence type="ECO:0000256" key="9">
    <source>
        <dbReference type="ARBA" id="ARBA00041348"/>
    </source>
</evidence>
<dbReference type="EC" id="1.5.1.34" evidence="7"/>
<evidence type="ECO:0000256" key="11">
    <source>
        <dbReference type="ARBA" id="ARBA00047429"/>
    </source>
</evidence>
<evidence type="ECO:0000256" key="12">
    <source>
        <dbReference type="ARBA" id="ARBA00047536"/>
    </source>
</evidence>
<dbReference type="PRINTS" id="PR00081">
    <property type="entry name" value="GDHRDH"/>
</dbReference>
<dbReference type="OrthoDB" id="1204at2759"/>
<dbReference type="PANTHER" id="PTHR15104:SF0">
    <property type="entry name" value="DIHYDROPTERIDINE REDUCTASE"/>
    <property type="match status" value="1"/>
</dbReference>
<evidence type="ECO:0000256" key="4">
    <source>
        <dbReference type="ARBA" id="ARBA00023002"/>
    </source>
</evidence>
<dbReference type="GO" id="GO:0005737">
    <property type="term" value="C:cytoplasm"/>
    <property type="evidence" value="ECO:0007669"/>
    <property type="project" value="TreeGrafter"/>
</dbReference>
<reference evidence="13" key="1">
    <citation type="submission" date="2017-10" db="EMBL/GenBank/DDBJ databases">
        <title>Transcriptome Assembly of Sugarcane Aphid Adults.</title>
        <authorList>
            <person name="Scully E.D."/>
            <person name="Palmer N.A."/>
            <person name="Geib S.M."/>
            <person name="Sarath G."/>
            <person name="Sattler S.E."/>
        </authorList>
    </citation>
    <scope>NUCLEOTIDE SEQUENCE</scope>
    <source>
        <tissue evidence="13">Whole body</tissue>
    </source>
</reference>
<evidence type="ECO:0000256" key="2">
    <source>
        <dbReference type="ARBA" id="ARBA00011738"/>
    </source>
</evidence>
<dbReference type="GO" id="GO:0006729">
    <property type="term" value="P:tetrahydrobiopterin biosynthetic process"/>
    <property type="evidence" value="ECO:0007669"/>
    <property type="project" value="UniProtKB-KW"/>
</dbReference>
<dbReference type="GO" id="GO:0070402">
    <property type="term" value="F:NADPH binding"/>
    <property type="evidence" value="ECO:0007669"/>
    <property type="project" value="TreeGrafter"/>
</dbReference>
<dbReference type="SUPFAM" id="SSF51735">
    <property type="entry name" value="NAD(P)-binding Rossmann-fold domains"/>
    <property type="match status" value="1"/>
</dbReference>
<dbReference type="EMBL" id="GFXV01004951">
    <property type="protein sequence ID" value="MBW16756.1"/>
    <property type="molecule type" value="Transcribed_RNA"/>
</dbReference>
<dbReference type="Gene3D" id="3.40.50.720">
    <property type="entry name" value="NAD(P)-binding Rossmann-like Domain"/>
    <property type="match status" value="1"/>
</dbReference>
<dbReference type="CDD" id="cd05334">
    <property type="entry name" value="DHPR_SDR_c_like"/>
    <property type="match status" value="1"/>
</dbReference>
<dbReference type="AlphaFoldDB" id="A0A2H8TRC5"/>
<comment type="catalytic activity">
    <reaction evidence="12">
        <text>5,6,7,8-tetrahydropteridine + NAD(+) = 6,7-dihydropteridine + NADH + H(+)</text>
        <dbReference type="Rhea" id="RHEA:17869"/>
        <dbReference type="ChEBI" id="CHEBI:15378"/>
        <dbReference type="ChEBI" id="CHEBI:28889"/>
        <dbReference type="ChEBI" id="CHEBI:30156"/>
        <dbReference type="ChEBI" id="CHEBI:57540"/>
        <dbReference type="ChEBI" id="CHEBI:57945"/>
        <dbReference type="EC" id="1.5.1.34"/>
    </reaction>
    <physiologicalReaction direction="right-to-left" evidence="12">
        <dbReference type="Rhea" id="RHEA:17871"/>
    </physiologicalReaction>
</comment>
<evidence type="ECO:0000256" key="6">
    <source>
        <dbReference type="ARBA" id="ARBA00037099"/>
    </source>
</evidence>
<keyword evidence="5" id="KW-0783">Tetrahydrobiopterin biosynthesis</keyword>
<keyword evidence="4" id="KW-0560">Oxidoreductase</keyword>
<dbReference type="GO" id="GO:0004155">
    <property type="term" value="F:6,7-dihydropteridine reductase activity"/>
    <property type="evidence" value="ECO:0007669"/>
    <property type="project" value="UniProtKB-EC"/>
</dbReference>
<comment type="similarity">
    <text evidence="1">Belongs to the short-chain dehydrogenases/reductases (SDR) family.</text>
</comment>
<evidence type="ECO:0000313" key="13">
    <source>
        <dbReference type="EMBL" id="MBW16756.1"/>
    </source>
</evidence>
<accession>A0A2H8TRC5</accession>
<protein>
    <recommendedName>
        <fullName evidence="8">Dihydropteridine reductase</fullName>
        <ecNumber evidence="7">1.5.1.34</ecNumber>
    </recommendedName>
    <alternativeName>
        <fullName evidence="10">HDHPR</fullName>
    </alternativeName>
    <alternativeName>
        <fullName evidence="9">Quinoid dihydropteridine reductase</fullName>
    </alternativeName>
</protein>
<dbReference type="GO" id="GO:0006559">
    <property type="term" value="P:L-phenylalanine catabolic process"/>
    <property type="evidence" value="ECO:0007669"/>
    <property type="project" value="TreeGrafter"/>
</dbReference>